<dbReference type="PANTHER" id="PTHR48112:SF13">
    <property type="entry name" value="NON-HISTONE PROTEIN 10"/>
    <property type="match status" value="1"/>
</dbReference>
<dbReference type="FunFam" id="1.10.30.10:FF:000065">
    <property type="entry name" value="Nhp10p"/>
    <property type="match status" value="1"/>
</dbReference>
<accession>Q757L6</accession>
<dbReference type="GeneID" id="4621055"/>
<dbReference type="GO" id="GO:0006338">
    <property type="term" value="P:chromatin remodeling"/>
    <property type="evidence" value="ECO:0000318"/>
    <property type="project" value="GO_Central"/>
</dbReference>
<evidence type="ECO:0000313" key="8">
    <source>
        <dbReference type="Proteomes" id="UP000000591"/>
    </source>
</evidence>
<dbReference type="Pfam" id="PF24245">
    <property type="entry name" value="INO80F"/>
    <property type="match status" value="1"/>
</dbReference>
<dbReference type="Gene3D" id="1.10.30.10">
    <property type="entry name" value="High mobility group box domain"/>
    <property type="match status" value="1"/>
</dbReference>
<evidence type="ECO:0000313" key="7">
    <source>
        <dbReference type="EMBL" id="AAS52680.2"/>
    </source>
</evidence>
<dbReference type="PANTHER" id="PTHR48112">
    <property type="entry name" value="HIGH MOBILITY GROUP PROTEIN DSP1"/>
    <property type="match status" value="1"/>
</dbReference>
<dbReference type="Proteomes" id="UP000000591">
    <property type="component" value="Chromosome V"/>
</dbReference>
<name>Q757L6_EREGS</name>
<dbReference type="HOGENOM" id="CLU_066251_1_0_1"/>
<evidence type="ECO:0000259" key="6">
    <source>
        <dbReference type="PROSITE" id="PS50118"/>
    </source>
</evidence>
<feature type="domain" description="HMG box" evidence="6">
    <location>
        <begin position="97"/>
        <end position="164"/>
    </location>
</feature>
<dbReference type="OrthoDB" id="10070927at2759"/>
<dbReference type="SMART" id="SM00398">
    <property type="entry name" value="HMG"/>
    <property type="match status" value="1"/>
</dbReference>
<keyword evidence="3 4" id="KW-0539">Nucleus</keyword>
<dbReference type="InterPro" id="IPR009071">
    <property type="entry name" value="HMG_box_dom"/>
</dbReference>
<sequence>MVDQNNKDLALAIKELTEQNDTLSLAIQRTRLSVKRLRLEYAVLLERLEARIEKDPSLHYEEPLPTLASFKNNLLESLPSSRSRKRRSKEKRDPNLPKRPTNAYLLFCEMNKDKIRHEHAANNVDMTKVLPEIWKNMDEEAKKPYYDLYNADRLRYQREMTAYSQNKTTEEANVDVKNESGNEEEEGDEPEHEPDADEIDVNDSDVTQLDDGIGDVASSVMSSEM</sequence>
<dbReference type="PROSITE" id="PS50118">
    <property type="entry name" value="HMG_BOX_2"/>
    <property type="match status" value="1"/>
</dbReference>
<dbReference type="SUPFAM" id="SSF47095">
    <property type="entry name" value="HMG-box"/>
    <property type="match status" value="1"/>
</dbReference>
<gene>
    <name evidence="7" type="ORF">AGOS_AEL005C</name>
</gene>
<reference evidence="7 8" key="1">
    <citation type="journal article" date="2004" name="Science">
        <title>The Ashbya gossypii genome as a tool for mapping the ancient Saccharomyces cerevisiae genome.</title>
        <authorList>
            <person name="Dietrich F.S."/>
            <person name="Voegeli S."/>
            <person name="Brachat S."/>
            <person name="Lerch A."/>
            <person name="Gates K."/>
            <person name="Steiner S."/>
            <person name="Mohr C."/>
            <person name="Pohlmann R."/>
            <person name="Luedi P."/>
            <person name="Choi S."/>
            <person name="Wing R.A."/>
            <person name="Flavier A."/>
            <person name="Gaffney T.D."/>
            <person name="Philippsen P."/>
        </authorList>
    </citation>
    <scope>NUCLEOTIDE SEQUENCE [LARGE SCALE GENOMIC DNA]</scope>
    <source>
        <strain evidence="8">ATCC 10895 / CBS 109.51 / FGSC 9923 / NRRL Y-1056</strain>
    </source>
</reference>
<dbReference type="InParanoid" id="Q757L6"/>
<proteinExistence type="predicted"/>
<dbReference type="STRING" id="284811.Q757L6"/>
<evidence type="ECO:0000256" key="1">
    <source>
        <dbReference type="ARBA" id="ARBA00004123"/>
    </source>
</evidence>
<feature type="compositionally biased region" description="Acidic residues" evidence="5">
    <location>
        <begin position="181"/>
        <end position="203"/>
    </location>
</feature>
<keyword evidence="2 4" id="KW-0238">DNA-binding</keyword>
<dbReference type="FunCoup" id="Q757L6">
    <property type="interactions" value="190"/>
</dbReference>
<dbReference type="InterPro" id="IPR050342">
    <property type="entry name" value="HMGB"/>
</dbReference>
<comment type="subcellular location">
    <subcellularLocation>
        <location evidence="1">Nucleus</location>
    </subcellularLocation>
</comment>
<keyword evidence="8" id="KW-1185">Reference proteome</keyword>
<dbReference type="eggNOG" id="KOG0381">
    <property type="taxonomic scope" value="Eukaryota"/>
</dbReference>
<dbReference type="InterPro" id="IPR056513">
    <property type="entry name" value="INO80F"/>
</dbReference>
<protein>
    <submittedName>
        <fullName evidence="7">AEL005Cp</fullName>
    </submittedName>
</protein>
<evidence type="ECO:0000256" key="4">
    <source>
        <dbReference type="PROSITE-ProRule" id="PRU00267"/>
    </source>
</evidence>
<evidence type="ECO:0000256" key="5">
    <source>
        <dbReference type="SAM" id="MobiDB-lite"/>
    </source>
</evidence>
<dbReference type="InterPro" id="IPR036910">
    <property type="entry name" value="HMG_box_dom_sf"/>
</dbReference>
<dbReference type="EMBL" id="AE016818">
    <property type="protein sequence ID" value="AAS52680.2"/>
    <property type="molecule type" value="Genomic_DNA"/>
</dbReference>
<dbReference type="GO" id="GO:0003677">
    <property type="term" value="F:DNA binding"/>
    <property type="evidence" value="ECO:0007669"/>
    <property type="project" value="UniProtKB-UniRule"/>
</dbReference>
<dbReference type="KEGG" id="ago:AGOS_AEL005C"/>
<feature type="DNA-binding region" description="HMG box" evidence="4">
    <location>
        <begin position="97"/>
        <end position="164"/>
    </location>
</feature>
<reference evidence="8" key="2">
    <citation type="journal article" date="2013" name="G3 (Bethesda)">
        <title>Genomes of Ashbya fungi isolated from insects reveal four mating-type loci, numerous translocations, lack of transposons, and distinct gene duplications.</title>
        <authorList>
            <person name="Dietrich F.S."/>
            <person name="Voegeli S."/>
            <person name="Kuo S."/>
            <person name="Philippsen P."/>
        </authorList>
    </citation>
    <scope>GENOME REANNOTATION</scope>
    <source>
        <strain evidence="8">ATCC 10895 / CBS 109.51 / FGSC 9923 / NRRL Y-1056</strain>
    </source>
</reference>
<dbReference type="OMA" id="IFCEMEK"/>
<feature type="compositionally biased region" description="Basic and acidic residues" evidence="5">
    <location>
        <begin position="168"/>
        <end position="180"/>
    </location>
</feature>
<dbReference type="GO" id="GO:0005634">
    <property type="term" value="C:nucleus"/>
    <property type="evidence" value="ECO:0000318"/>
    <property type="project" value="GO_Central"/>
</dbReference>
<feature type="region of interest" description="Disordered" evidence="5">
    <location>
        <begin position="163"/>
        <end position="225"/>
    </location>
</feature>
<dbReference type="RefSeq" id="NP_984856.2">
    <property type="nucleotide sequence ID" value="NM_210210.2"/>
</dbReference>
<dbReference type="AlphaFoldDB" id="Q757L6"/>
<evidence type="ECO:0000256" key="2">
    <source>
        <dbReference type="ARBA" id="ARBA00023125"/>
    </source>
</evidence>
<evidence type="ECO:0000256" key="3">
    <source>
        <dbReference type="ARBA" id="ARBA00023242"/>
    </source>
</evidence>
<feature type="region of interest" description="Disordered" evidence="5">
    <location>
        <begin position="78"/>
        <end position="100"/>
    </location>
</feature>
<dbReference type="Pfam" id="PF00505">
    <property type="entry name" value="HMG_box"/>
    <property type="match status" value="1"/>
</dbReference>
<organism evidence="7 8">
    <name type="scientific">Eremothecium gossypii (strain ATCC 10895 / CBS 109.51 / FGSC 9923 / NRRL Y-1056)</name>
    <name type="common">Yeast</name>
    <name type="synonym">Ashbya gossypii</name>
    <dbReference type="NCBI Taxonomy" id="284811"/>
    <lineage>
        <taxon>Eukaryota</taxon>
        <taxon>Fungi</taxon>
        <taxon>Dikarya</taxon>
        <taxon>Ascomycota</taxon>
        <taxon>Saccharomycotina</taxon>
        <taxon>Saccharomycetes</taxon>
        <taxon>Saccharomycetales</taxon>
        <taxon>Saccharomycetaceae</taxon>
        <taxon>Eremothecium</taxon>
    </lineage>
</organism>